<feature type="region of interest" description="Disordered" evidence="1">
    <location>
        <begin position="275"/>
        <end position="393"/>
    </location>
</feature>
<proteinExistence type="predicted"/>
<sequence length="1965" mass="206045">MTSGMGVLELRERGKEPGDGLAPGPTVLMPADLVETYGETSKERSRRKRNGATIAEETEDPSVDGGSSNRGSNRQRGGPGSRKDPDSKNSSKDERAAKPSPSAATALSAAASACAAADALYRAERPGRSARAKRPPNLPAISRETTLMAAKRVVTEAQESMSPRLLFLEGPPHSGKTKAASAVLDMPEVRRLWLLRVRGCQPEGSGSVAGAQPLKPFVGVFRQLLGFAEETSWRSRKNATVALLESCGDALDRFGRYAKPILELLELEEPEGYSADGKVRGAGSGSGSQGGGSGAQGWQEPGTSDSGSDKLSDGRLSGFGLALGERTPSFSGPSSKGPPSRSNSRRDAGLSLTGAPARAPSSSRNSVGRSEGRGGSHVGRAASFGSGSGSRYATNDAEINILDAMSSAAVNDAYEFLSPVATAALLADGFGESYIPLEPHAFDETDSDSDDREYRAGEGADGDVEGADREFPATKGTTRRNPRALGDANVAISNARRRQSMDAAPSSSVAKRQLSTGGALKEIKSTGRLSLDDSSDEAVDPPEIGVGAYPVIAGRLSASVAFTRQRNGVQRRDHNSRFTASVDRRKLSLASLLISEESVKRACKALALMLQRLLLGRSTQAAPAQPSIPGFLLFVEDAHMLDPLSMGLVRAILEECSIPLVVMMTHRERGSKVSGSGPGGGRKLDHHRGGSIRKGGAKALHRLESIPSGRNLAITDAVANRPDPYNRERRPSTDDAPLSTKEPAFNHAAKNDASRQTIEHMAIVDATSKAWGQQARHQLESMLAQTYSTTVDLAPMSQSDLRALVENCAASRLLPKDDRRASVDYSSDHGHVSDHQGSDSDNSSQTSAGTSASGAGSFASTRRAEIVGLPASLHQAIYSQTGGNALFAVATCELLCDSGAVSVTESKTHGVRDVKIRADESKLALSASRITSMSLAEVTAENIRRSLSDDAALAVSVLSALGECFGGVHACEVVIRALARKTREEDPHSPMDREEQRLHSEAAARAATSVVDVYVGESSRISADGVPRISFAPPEKESDALAVEAGFDSVEYSSRAAAAVSELVARGYLVPDWASVDDAFGTAEVLAAVAHVEFAGDGLDFPLRKPKSIGDHYAGRPRGGEGSRGRVGRVAALRFVNDATRRSVYNSFTTPRQRRAAHIDAVISLREEASRAEEWLNDPATAASLHEAVARHLAVLSAADVAALEADERSRERDVVRQLGAVEVHPIGSGHSGGFPRRHSSASTVEASDSDRSLGIPSTGTLASSSAEPSSAGWAPGDVHPNEATAAAGAFAMRVRCHENAALAHLRRGTQLLALASIASAGVAAAAWTDACVPLGRAVARTNGAADAKNAKAIRAALLDADDRRTLAVRSAAWAILASRLTLGLGDGTPPLLFCGLRSGSDDGGFAPLRNLRRGMQILGVRWPLDDPRMARSGDVAAEQRALYLVHSMFPAAFGRDGSGVTCFGSNGSNGGCVDSNVIIGKLSGRFKHVEPAVRKAVAKLGMDFYGEMNHHGAGLGGTAASGVRGLDASVMAGHDAWAMEVDDFEPIGAMPPGIGDVAAYGKQLSKDKNVSKQTRDVARKTLALVACVDLSLATIWSGRLQPACHAVTAHGRAFADCGQQSVVDAAALVAAAAVLSPERQRGDLLDAAQRMLDLEGAFAARLTDGDKPQRVGGPSPRVAAEGGVAARAAREATKLRTSTDARSTLAQGRKQKLTFARTPPPPRSGPALLLVSFGRCCQGDWVTARHAAGACVAITEKGWGDARLGDFARCLGAVADAHLGRWEDALAAATSLMHDRSSHAEIAPWCLATRVAALTATRRPDSAVAVWKKALKREPFAGLRLEKTPLSTAAEAAADMPAFIAARAFAAQALWASGAAEEAVAMIEQLCAQLRTVALAAHPLMPSAALAVGETVARASYVGLVSKRQGREMMAHCHSFLAQRASRLLPFAADLAVKLRKVAPPGFI</sequence>
<feature type="region of interest" description="Disordered" evidence="1">
    <location>
        <begin position="715"/>
        <end position="743"/>
    </location>
</feature>
<organism evidence="2">
    <name type="scientific">Micromonas pusilla</name>
    <name type="common">Picoplanktonic green alga</name>
    <name type="synonym">Chromulina pusilla</name>
    <dbReference type="NCBI Taxonomy" id="38833"/>
    <lineage>
        <taxon>Eukaryota</taxon>
        <taxon>Viridiplantae</taxon>
        <taxon>Chlorophyta</taxon>
        <taxon>Mamiellophyceae</taxon>
        <taxon>Mamiellales</taxon>
        <taxon>Mamiellaceae</taxon>
        <taxon>Micromonas</taxon>
    </lineage>
</organism>
<feature type="region of interest" description="Disordered" evidence="1">
    <location>
        <begin position="1699"/>
        <end position="1720"/>
    </location>
</feature>
<feature type="compositionally biased region" description="Polar residues" evidence="1">
    <location>
        <begin position="505"/>
        <end position="516"/>
    </location>
</feature>
<feature type="compositionally biased region" description="Polar residues" evidence="1">
    <location>
        <begin position="65"/>
        <end position="75"/>
    </location>
</feature>
<name>A0A7S0PTY7_MICPS</name>
<evidence type="ECO:0000256" key="1">
    <source>
        <dbReference type="SAM" id="MobiDB-lite"/>
    </source>
</evidence>
<dbReference type="EMBL" id="HBEV01012945">
    <property type="protein sequence ID" value="CAD8592681.1"/>
    <property type="molecule type" value="Transcribed_RNA"/>
</dbReference>
<feature type="compositionally biased region" description="Low complexity" evidence="1">
    <location>
        <begin position="379"/>
        <end position="391"/>
    </location>
</feature>
<feature type="compositionally biased region" description="Basic and acidic residues" evidence="1">
    <location>
        <begin position="9"/>
        <end position="18"/>
    </location>
</feature>
<feature type="region of interest" description="Disordered" evidence="1">
    <location>
        <begin position="982"/>
        <end position="1001"/>
    </location>
</feature>
<reference evidence="2" key="1">
    <citation type="submission" date="2021-01" db="EMBL/GenBank/DDBJ databases">
        <authorList>
            <person name="Corre E."/>
            <person name="Pelletier E."/>
            <person name="Niang G."/>
            <person name="Scheremetjew M."/>
            <person name="Finn R."/>
            <person name="Kale V."/>
            <person name="Holt S."/>
            <person name="Cochrane G."/>
            <person name="Meng A."/>
            <person name="Brown T."/>
            <person name="Cohen L."/>
        </authorList>
    </citation>
    <scope>NUCLEOTIDE SEQUENCE</scope>
    <source>
        <strain evidence="2">CCMP494</strain>
    </source>
</reference>
<gene>
    <name evidence="2" type="ORF">MSP1404_LOCUS10085</name>
</gene>
<feature type="compositionally biased region" description="Low complexity" evidence="1">
    <location>
        <begin position="355"/>
        <end position="364"/>
    </location>
</feature>
<feature type="compositionally biased region" description="Basic and acidic residues" evidence="1">
    <location>
        <begin position="724"/>
        <end position="733"/>
    </location>
</feature>
<feature type="region of interest" description="Disordered" evidence="1">
    <location>
        <begin position="437"/>
        <end position="517"/>
    </location>
</feature>
<feature type="region of interest" description="Disordered" evidence="1">
    <location>
        <begin position="669"/>
        <end position="693"/>
    </location>
</feature>
<feature type="compositionally biased region" description="Low complexity" evidence="1">
    <location>
        <begin position="328"/>
        <end position="342"/>
    </location>
</feature>
<feature type="region of interest" description="Disordered" evidence="1">
    <location>
        <begin position="124"/>
        <end position="144"/>
    </location>
</feature>
<feature type="compositionally biased region" description="Basic and acidic residues" evidence="1">
    <location>
        <begin position="81"/>
        <end position="97"/>
    </location>
</feature>
<feature type="compositionally biased region" description="Gly residues" evidence="1">
    <location>
        <begin position="280"/>
        <end position="295"/>
    </location>
</feature>
<feature type="compositionally biased region" description="Basic and acidic residues" evidence="1">
    <location>
        <begin position="819"/>
        <end position="838"/>
    </location>
</feature>
<feature type="compositionally biased region" description="Polar residues" evidence="1">
    <location>
        <begin position="1256"/>
        <end position="1269"/>
    </location>
</feature>
<feature type="compositionally biased region" description="Basic residues" evidence="1">
    <location>
        <begin position="684"/>
        <end position="693"/>
    </location>
</feature>
<feature type="region of interest" description="Disordered" evidence="1">
    <location>
        <begin position="1"/>
        <end position="104"/>
    </location>
</feature>
<feature type="compositionally biased region" description="Low complexity" evidence="1">
    <location>
        <begin position="843"/>
        <end position="856"/>
    </location>
</feature>
<protein>
    <submittedName>
        <fullName evidence="2">Uncharacterized protein</fullName>
    </submittedName>
</protein>
<feature type="region of interest" description="Disordered" evidence="1">
    <location>
        <begin position="819"/>
        <end position="856"/>
    </location>
</feature>
<accession>A0A7S0PTY7</accession>
<feature type="region of interest" description="Disordered" evidence="1">
    <location>
        <begin position="1225"/>
        <end position="1276"/>
    </location>
</feature>
<evidence type="ECO:0000313" key="2">
    <source>
        <dbReference type="EMBL" id="CAD8592681.1"/>
    </source>
</evidence>